<feature type="region of interest" description="Disordered" evidence="1">
    <location>
        <begin position="207"/>
        <end position="231"/>
    </location>
</feature>
<feature type="compositionally biased region" description="Polar residues" evidence="1">
    <location>
        <begin position="207"/>
        <end position="216"/>
    </location>
</feature>
<dbReference type="Proteomes" id="UP001151699">
    <property type="component" value="Chromosome X"/>
</dbReference>
<feature type="region of interest" description="Disordered" evidence="1">
    <location>
        <begin position="63"/>
        <end position="99"/>
    </location>
</feature>
<sequence length="866" mass="98241">MVQCDQCDIWCHFSCVDLVSITEEESWMCPNCVDILNTVVEECQTLTNSPVVVQSQVDAGSLNERSNSRHDTGHNNDEAQQVNAQGNLTSLPNARPQSRSEMYNHNVNSQMEIFYPNNSTFHCQNADRRLATAQLMPIGLQGVVMDPRLFAQYRVRPQLIHSTPVPQWNRFVVLHQRSNRPEVFPVAHQGNRSQQSNRPEAVLVANQENRSQQSNRPEPLSVAQEHRSQQLNRSMECLERNSAAGQQTLYYTANRDNKSEVNSVEVSRQQHSSQCEHPTVQTANRQNGPPSVKSSIRTASTSRFIQIELQRLEEEHRAHKEYIKQKYRILTGECDDREFTDRRKFTEQWIDETSHDRLNEFLDDDKATRANPQSLLNVNEHLRESFVEARGREIQQCDSIPCPLVTTNHPLRTGVTKFTPVTSETNENKMQPSFVPMRAQSPSSTEFASTTARNHLRIVATVTEPVFTASEEKDKNSKKSSENSKKKTEYFNVHHESTKSEIQSAPKVQKEGDSSNRQSQPKICAICQKSCVSVADCAEFKSKEVSQRWKLVNSKKLCRMCLRLHFGFCRTNKHCGVNTCTRKHHPLLHDDLWAQRKSANKPNTTLVELNHPHFKINTRVLLRFVPVKLFGVGCSINTFAFLDEGSTTTLIDRKLAEKLKIKGKPKKLCLLWSGRYHRTENSSYEISDIGISSVSKDAIKYHLKDVKTVDDLGIPVQRLNKSELVATFPYLRNVPFEDYENGLAGILIGLNNPKIGIPLEIVEGAESGPIATRARIGWTVHGPTYKSETMSEDEVEPLSLNYHSVKVQYANKSMLWRPASAVARLDVLAKDGLTAEGHCSETEGSVEKATTKRKSARIAERNNKEF</sequence>
<feature type="compositionally biased region" description="Basic and acidic residues" evidence="1">
    <location>
        <begin position="470"/>
        <end position="499"/>
    </location>
</feature>
<evidence type="ECO:0000256" key="1">
    <source>
        <dbReference type="SAM" id="MobiDB-lite"/>
    </source>
</evidence>
<feature type="compositionally biased region" description="Basic and acidic residues" evidence="1">
    <location>
        <begin position="66"/>
        <end position="77"/>
    </location>
</feature>
<feature type="region of interest" description="Disordered" evidence="1">
    <location>
        <begin position="469"/>
        <end position="517"/>
    </location>
</feature>
<evidence type="ECO:0008006" key="4">
    <source>
        <dbReference type="Google" id="ProtNLM"/>
    </source>
</evidence>
<evidence type="ECO:0000313" key="3">
    <source>
        <dbReference type="Proteomes" id="UP001151699"/>
    </source>
</evidence>
<evidence type="ECO:0000313" key="2">
    <source>
        <dbReference type="EMBL" id="KAJ6639521.1"/>
    </source>
</evidence>
<protein>
    <recommendedName>
        <fullName evidence="4">PHD-type domain-containing protein</fullName>
    </recommendedName>
</protein>
<dbReference type="PANTHER" id="PTHR47331">
    <property type="entry name" value="PHD-TYPE DOMAIN-CONTAINING PROTEIN"/>
    <property type="match status" value="1"/>
</dbReference>
<organism evidence="2 3">
    <name type="scientific">Pseudolycoriella hygida</name>
    <dbReference type="NCBI Taxonomy" id="35572"/>
    <lineage>
        <taxon>Eukaryota</taxon>
        <taxon>Metazoa</taxon>
        <taxon>Ecdysozoa</taxon>
        <taxon>Arthropoda</taxon>
        <taxon>Hexapoda</taxon>
        <taxon>Insecta</taxon>
        <taxon>Pterygota</taxon>
        <taxon>Neoptera</taxon>
        <taxon>Endopterygota</taxon>
        <taxon>Diptera</taxon>
        <taxon>Nematocera</taxon>
        <taxon>Sciaroidea</taxon>
        <taxon>Sciaridae</taxon>
        <taxon>Pseudolycoriella</taxon>
    </lineage>
</organism>
<dbReference type="PANTHER" id="PTHR47331:SF5">
    <property type="entry name" value="RIBONUCLEASE H"/>
    <property type="match status" value="1"/>
</dbReference>
<dbReference type="InterPro" id="IPR011011">
    <property type="entry name" value="Znf_FYVE_PHD"/>
</dbReference>
<dbReference type="OrthoDB" id="7790967at2759"/>
<feature type="compositionally biased region" description="Polar residues" evidence="1">
    <location>
        <begin position="78"/>
        <end position="99"/>
    </location>
</feature>
<dbReference type="SUPFAM" id="SSF57903">
    <property type="entry name" value="FYVE/PHD zinc finger"/>
    <property type="match status" value="1"/>
</dbReference>
<dbReference type="EMBL" id="WJQU01000003">
    <property type="protein sequence ID" value="KAJ6639521.1"/>
    <property type="molecule type" value="Genomic_DNA"/>
</dbReference>
<name>A0A9Q0MWW2_9DIPT</name>
<feature type="region of interest" description="Disordered" evidence="1">
    <location>
        <begin position="840"/>
        <end position="866"/>
    </location>
</feature>
<accession>A0A9Q0MWW2</accession>
<dbReference type="AlphaFoldDB" id="A0A9Q0MWW2"/>
<gene>
    <name evidence="2" type="ORF">Bhyg_12267</name>
</gene>
<keyword evidence="3" id="KW-1185">Reference proteome</keyword>
<dbReference type="Gene3D" id="3.30.40.10">
    <property type="entry name" value="Zinc/RING finger domain, C3HC4 (zinc finger)"/>
    <property type="match status" value="1"/>
</dbReference>
<feature type="compositionally biased region" description="Basic and acidic residues" evidence="1">
    <location>
        <begin position="857"/>
        <end position="866"/>
    </location>
</feature>
<feature type="region of interest" description="Disordered" evidence="1">
    <location>
        <begin position="271"/>
        <end position="296"/>
    </location>
</feature>
<reference evidence="2" key="1">
    <citation type="submission" date="2022-07" db="EMBL/GenBank/DDBJ databases">
        <authorList>
            <person name="Trinca V."/>
            <person name="Uliana J.V.C."/>
            <person name="Torres T.T."/>
            <person name="Ward R.J."/>
            <person name="Monesi N."/>
        </authorList>
    </citation>
    <scope>NUCLEOTIDE SEQUENCE</scope>
    <source>
        <strain evidence="2">HSMRA1968</strain>
        <tissue evidence="2">Whole embryos</tissue>
    </source>
</reference>
<dbReference type="InterPro" id="IPR013083">
    <property type="entry name" value="Znf_RING/FYVE/PHD"/>
</dbReference>
<feature type="compositionally biased region" description="Basic and acidic residues" evidence="1">
    <location>
        <begin position="840"/>
        <end position="850"/>
    </location>
</feature>
<comment type="caution">
    <text evidence="2">The sequence shown here is derived from an EMBL/GenBank/DDBJ whole genome shotgun (WGS) entry which is preliminary data.</text>
</comment>
<proteinExistence type="predicted"/>